<dbReference type="OMA" id="TIECEPH"/>
<dbReference type="InterPro" id="IPR016213">
    <property type="entry name" value="Polyphenol_oxidase"/>
</dbReference>
<evidence type="ECO:0000256" key="1">
    <source>
        <dbReference type="ARBA" id="ARBA00009928"/>
    </source>
</evidence>
<feature type="disulfide bond" evidence="8">
    <location>
        <begin position="121"/>
        <end position="185"/>
    </location>
</feature>
<feature type="binding site" evidence="7">
    <location>
        <position position="342"/>
    </location>
    <ligand>
        <name>Cu cation</name>
        <dbReference type="ChEBI" id="CHEBI:23378"/>
        <label>B</label>
    </ligand>
</feature>
<organism evidence="13 14">
    <name type="scientific">Chenopodium quinoa</name>
    <name type="common">Quinoa</name>
    <dbReference type="NCBI Taxonomy" id="63459"/>
    <lineage>
        <taxon>Eukaryota</taxon>
        <taxon>Viridiplantae</taxon>
        <taxon>Streptophyta</taxon>
        <taxon>Embryophyta</taxon>
        <taxon>Tracheophyta</taxon>
        <taxon>Spermatophyta</taxon>
        <taxon>Magnoliopsida</taxon>
        <taxon>eudicotyledons</taxon>
        <taxon>Gunneridae</taxon>
        <taxon>Pentapetalae</taxon>
        <taxon>Caryophyllales</taxon>
        <taxon>Chenopodiaceae</taxon>
        <taxon>Chenopodioideae</taxon>
        <taxon>Atripliceae</taxon>
        <taxon>Chenopodium</taxon>
    </lineage>
</organism>
<dbReference type="SUPFAM" id="SSF48056">
    <property type="entry name" value="Di-copper centre-containing domain"/>
    <property type="match status" value="1"/>
</dbReference>
<dbReference type="GO" id="GO:0046148">
    <property type="term" value="P:pigment biosynthetic process"/>
    <property type="evidence" value="ECO:0007669"/>
    <property type="project" value="InterPro"/>
</dbReference>
<dbReference type="PRINTS" id="PR00092">
    <property type="entry name" value="TYROSINASE"/>
</dbReference>
<dbReference type="PIRSF" id="PIRSF000290">
    <property type="entry name" value="PPO_plant"/>
    <property type="match status" value="1"/>
</dbReference>
<dbReference type="InterPro" id="IPR008922">
    <property type="entry name" value="Di-copper_centre_dom_sf"/>
</dbReference>
<dbReference type="GO" id="GO:0046872">
    <property type="term" value="F:metal ion binding"/>
    <property type="evidence" value="ECO:0007669"/>
    <property type="project" value="UniProtKB-KW"/>
</dbReference>
<dbReference type="Pfam" id="PF12143">
    <property type="entry name" value="PPO1_KFDV"/>
    <property type="match status" value="1"/>
</dbReference>
<accession>A0A803LLC8</accession>
<keyword evidence="2 7" id="KW-0479">Metal-binding</keyword>
<evidence type="ECO:0000256" key="7">
    <source>
        <dbReference type="PIRSR" id="PIRSR000290-1"/>
    </source>
</evidence>
<feature type="domain" description="Tyrosinase copper-binding" evidence="11">
    <location>
        <begin position="205"/>
        <end position="222"/>
    </location>
</feature>
<evidence type="ECO:0000313" key="13">
    <source>
        <dbReference type="EnsemblPlants" id="AUR62014775-RA:cds"/>
    </source>
</evidence>
<feature type="binding site" evidence="7">
    <location>
        <position position="378"/>
    </location>
    <ligand>
        <name>Cu cation</name>
        <dbReference type="ChEBI" id="CHEBI:23378"/>
        <label>B</label>
    </ligand>
</feature>
<feature type="cross-link" description="2'-(S-cysteinyl)-histidine (Cys-His)" evidence="9">
    <location>
        <begin position="188"/>
        <end position="205"/>
    </location>
</feature>
<feature type="signal peptide" evidence="10">
    <location>
        <begin position="1"/>
        <end position="16"/>
    </location>
</feature>
<reference evidence="13" key="1">
    <citation type="journal article" date="2017" name="Nature">
        <title>The genome of Chenopodium quinoa.</title>
        <authorList>
            <person name="Jarvis D.E."/>
            <person name="Ho Y.S."/>
            <person name="Lightfoot D.J."/>
            <person name="Schmoeckel S.M."/>
            <person name="Li B."/>
            <person name="Borm T.J.A."/>
            <person name="Ohyanagi H."/>
            <person name="Mineta K."/>
            <person name="Michell C.T."/>
            <person name="Saber N."/>
            <person name="Kharbatia N.M."/>
            <person name="Rupper R.R."/>
            <person name="Sharp A.R."/>
            <person name="Dally N."/>
            <person name="Boughton B.A."/>
            <person name="Woo Y.H."/>
            <person name="Gao G."/>
            <person name="Schijlen E.G.W.M."/>
            <person name="Guo X."/>
            <person name="Momin A.A."/>
            <person name="Negrao S."/>
            <person name="Al-Babili S."/>
            <person name="Gehring C."/>
            <person name="Roessner U."/>
            <person name="Jung C."/>
            <person name="Murphy K."/>
            <person name="Arold S.T."/>
            <person name="Gojobori T."/>
            <person name="van der Linden C.G."/>
            <person name="van Loo E.N."/>
            <person name="Jellen E.N."/>
            <person name="Maughan P.J."/>
            <person name="Tester M."/>
        </authorList>
    </citation>
    <scope>NUCLEOTIDE SEQUENCE [LARGE SCALE GENOMIC DNA]</scope>
    <source>
        <strain evidence="13">cv. PI 614886</strain>
    </source>
</reference>
<feature type="binding site" evidence="7">
    <location>
        <position position="205"/>
    </location>
    <ligand>
        <name>Cu cation</name>
        <dbReference type="ChEBI" id="CHEBI:23378"/>
        <label>A</label>
    </ligand>
</feature>
<evidence type="ECO:0000256" key="8">
    <source>
        <dbReference type="PIRSR" id="PIRSR000290-2"/>
    </source>
</evidence>
<dbReference type="EnsemblPlants" id="AUR62014775-RA">
    <property type="protein sequence ID" value="AUR62014775-RA:cds"/>
    <property type="gene ID" value="AUR62014775"/>
</dbReference>
<evidence type="ECO:0000256" key="10">
    <source>
        <dbReference type="SAM" id="SignalP"/>
    </source>
</evidence>
<keyword evidence="14" id="KW-1185">Reference proteome</keyword>
<comment type="similarity">
    <text evidence="1">Belongs to the tyrosinase family.</text>
</comment>
<keyword evidence="6 8" id="KW-1015">Disulfide bond</keyword>
<dbReference type="Proteomes" id="UP000596660">
    <property type="component" value="Unplaced"/>
</dbReference>
<evidence type="ECO:0000256" key="2">
    <source>
        <dbReference type="ARBA" id="ARBA00022723"/>
    </source>
</evidence>
<evidence type="ECO:0000313" key="14">
    <source>
        <dbReference type="Proteomes" id="UP000596660"/>
    </source>
</evidence>
<dbReference type="Pfam" id="PF00264">
    <property type="entry name" value="Tyrosinase"/>
    <property type="match status" value="1"/>
</dbReference>
<proteinExistence type="inferred from homology"/>
<evidence type="ECO:0000256" key="5">
    <source>
        <dbReference type="ARBA" id="ARBA00023008"/>
    </source>
</evidence>
<feature type="domain" description="Tyrosinase copper-binding" evidence="12">
    <location>
        <begin position="371"/>
        <end position="382"/>
    </location>
</feature>
<evidence type="ECO:0000259" key="12">
    <source>
        <dbReference type="PROSITE" id="PS00498"/>
    </source>
</evidence>
<evidence type="ECO:0000256" key="9">
    <source>
        <dbReference type="PIRSR" id="PIRSR000290-3"/>
    </source>
</evidence>
<dbReference type="PANTHER" id="PTHR11474:SF76">
    <property type="entry name" value="SHKT DOMAIN-CONTAINING PROTEIN"/>
    <property type="match status" value="1"/>
</dbReference>
<feature type="disulfide bond" evidence="8">
    <location>
        <begin position="108"/>
        <end position="122"/>
    </location>
</feature>
<dbReference type="PROSITE" id="PS00498">
    <property type="entry name" value="TYROSINASE_2"/>
    <property type="match status" value="1"/>
</dbReference>
<dbReference type="Pfam" id="PF12142">
    <property type="entry name" value="PPO1_DWL"/>
    <property type="match status" value="1"/>
</dbReference>
<feature type="chain" id="PRO_5031050581" description="Tyrosinase copper-binding domain-containing protein" evidence="10">
    <location>
        <begin position="17"/>
        <end position="617"/>
    </location>
</feature>
<keyword evidence="10" id="KW-0732">Signal</keyword>
<reference evidence="13" key="2">
    <citation type="submission" date="2021-03" db="UniProtKB">
        <authorList>
            <consortium name="EnsemblPlants"/>
        </authorList>
    </citation>
    <scope>IDENTIFICATION</scope>
</reference>
<feature type="binding site" evidence="7">
    <location>
        <position position="214"/>
    </location>
    <ligand>
        <name>Cu cation</name>
        <dbReference type="ChEBI" id="CHEBI:23378"/>
        <label>A</label>
    </ligand>
</feature>
<dbReference type="InterPro" id="IPR050316">
    <property type="entry name" value="Tyrosinase/Hemocyanin"/>
</dbReference>
<dbReference type="PROSITE" id="PS00497">
    <property type="entry name" value="TYROSINASE_1"/>
    <property type="match status" value="1"/>
</dbReference>
<name>A0A803LLC8_CHEQI</name>
<feature type="binding site" evidence="7">
    <location>
        <position position="346"/>
    </location>
    <ligand>
        <name>Cu cation</name>
        <dbReference type="ChEBI" id="CHEBI:23378"/>
        <label>B</label>
    </ligand>
</feature>
<dbReference type="GO" id="GO:0004097">
    <property type="term" value="F:catechol oxidase activity"/>
    <property type="evidence" value="ECO:0007669"/>
    <property type="project" value="InterPro"/>
</dbReference>
<evidence type="ECO:0000256" key="4">
    <source>
        <dbReference type="ARBA" id="ARBA00023002"/>
    </source>
</evidence>
<feature type="binding site" evidence="7">
    <location>
        <position position="184"/>
    </location>
    <ligand>
        <name>Cu cation</name>
        <dbReference type="ChEBI" id="CHEBI:23378"/>
        <label>A</label>
    </ligand>
</feature>
<keyword evidence="3" id="KW-0883">Thioether bond</keyword>
<evidence type="ECO:0000256" key="3">
    <source>
        <dbReference type="ARBA" id="ARBA00022784"/>
    </source>
</evidence>
<dbReference type="AlphaFoldDB" id="A0A803LLC8"/>
<dbReference type="InterPro" id="IPR022740">
    <property type="entry name" value="Polyphenol_oxidase_C"/>
</dbReference>
<dbReference type="InterPro" id="IPR002227">
    <property type="entry name" value="Tyrosinase_Cu-bd"/>
</dbReference>
<protein>
    <recommendedName>
        <fullName evidence="11 12">Tyrosinase copper-binding domain-containing protein</fullName>
    </recommendedName>
</protein>
<dbReference type="Gene3D" id="1.10.1280.10">
    <property type="entry name" value="Di-copper center containing domain from catechol oxidase"/>
    <property type="match status" value="1"/>
</dbReference>
<keyword evidence="4" id="KW-0560">Oxidoreductase</keyword>
<dbReference type="Gramene" id="AUR62014775-RA">
    <property type="protein sequence ID" value="AUR62014775-RA:cds"/>
    <property type="gene ID" value="AUR62014775"/>
</dbReference>
<dbReference type="PANTHER" id="PTHR11474">
    <property type="entry name" value="TYROSINASE FAMILY MEMBER"/>
    <property type="match status" value="1"/>
</dbReference>
<dbReference type="InterPro" id="IPR022739">
    <property type="entry name" value="Polyphenol_oxidase_cen"/>
</dbReference>
<sequence>MHIIAMALLLPPSTTTNLSAVSRNPLLLNSLQLTTYRWSQTRRVTPKILCNTSTNDDQHTPQKNHAETKKLDRRNMLLGLGGLYGAATSLSGGYVTLAAPTAPDVSQCGPSILDNGKILNCCPPKPSQAMDFKLPIVSPYDLRTRPAAHLVDGKYLEKYSKALALMKALPDSDPRSFKQQANIHCAYCNDGYHQVGLPDLDFQVHGSWLFFPFHRAYLYFYEKILGKLIDDPNFVIPYWNWDHPNGMVIPSMFNDPKSPLFDPIRDQTHLPPTVMDLTYDGPPEQPYNNNNMSYNDQITLNLTIMYRQMVSNAKKPTMFLGEPYRAGDQPSPGSGSMENQPHGTVHTWTGNPPPNTPTWEDMGIFYSAGRDPIFYAHHAQVDRTWSIWKSLFPKNKDFKDKDFLNTYFYFYDENAKLIKIYVRDCLDTKKMGYVYQPMDLPWLKSRPTPRLRLNKSLKSSFSMVKNAVAAEITVPTITFPRALDHIIRTNLQRPQKSRSKLEKDDEEEILVIEVESRHDLYSKFDVYVNDEDEIPTKENRARTEYAGSYVNVPHKHHNKKGDHGNNNLMMKTTMKLGLTDLIGDLGADDDEGIDVIFVPRTGNENLVIKDVRIEFLC</sequence>
<evidence type="ECO:0000259" key="11">
    <source>
        <dbReference type="PROSITE" id="PS00497"/>
    </source>
</evidence>
<keyword evidence="5 7" id="KW-0186">Copper</keyword>
<comment type="cofactor">
    <cofactor evidence="7">
        <name>Cu(2+)</name>
        <dbReference type="ChEBI" id="CHEBI:29036"/>
    </cofactor>
    <text evidence="7">Binds 2 copper ions per subunit.</text>
</comment>
<evidence type="ECO:0000256" key="6">
    <source>
        <dbReference type="ARBA" id="ARBA00023157"/>
    </source>
</evidence>